<keyword evidence="4 6" id="KW-1133">Transmembrane helix</keyword>
<evidence type="ECO:0000256" key="2">
    <source>
        <dbReference type="ARBA" id="ARBA00009142"/>
    </source>
</evidence>
<dbReference type="GO" id="GO:0005886">
    <property type="term" value="C:plasma membrane"/>
    <property type="evidence" value="ECO:0007669"/>
    <property type="project" value="UniProtKB-SubCell"/>
</dbReference>
<feature type="transmembrane region" description="Helical" evidence="6">
    <location>
        <begin position="101"/>
        <end position="119"/>
    </location>
</feature>
<accession>A0A0H5BWN0</accession>
<comment type="similarity">
    <text evidence="2 6">Belongs to the 4-toluene sulfonate uptake permease (TSUP) (TC 2.A.102) family.</text>
</comment>
<keyword evidence="6" id="KW-1003">Cell membrane</keyword>
<feature type="transmembrane region" description="Helical" evidence="6">
    <location>
        <begin position="44"/>
        <end position="65"/>
    </location>
</feature>
<dbReference type="EMBL" id="LN774881">
    <property type="protein sequence ID" value="CEN32117.1"/>
    <property type="molecule type" value="Genomic_DNA"/>
</dbReference>
<keyword evidence="8" id="KW-1185">Reference proteome</keyword>
<reference evidence="8" key="1">
    <citation type="submission" date="2015-01" db="EMBL/GenBank/DDBJ databases">
        <authorList>
            <person name="Manzano-Marin A."/>
            <person name="Manzano-Marin A."/>
        </authorList>
    </citation>
    <scope>NUCLEOTIDE SEQUENCE [LARGE SCALE GENOMIC DNA]</scope>
    <source>
        <strain evidence="8">obscurior</strain>
    </source>
</reference>
<keyword evidence="3 6" id="KW-0812">Transmembrane</keyword>
<feature type="transmembrane region" description="Helical" evidence="6">
    <location>
        <begin position="205"/>
        <end position="226"/>
    </location>
</feature>
<dbReference type="InterPro" id="IPR051598">
    <property type="entry name" value="TSUP/Inactive_protease-like"/>
</dbReference>
<sequence>MTFYEIISYFILGINIGIFGGMLGIGGGLIAIPIFNTFFHMEQHILQGTTLTIIAPNVFIGFLIYKRHNYIDLKKTFTLCLFSTISSWISAKIVTTIPVHSLQKTSAIFLFLLSIYYIFQWINDHKKIVKKNIKMLSFKFLPLLGIISGIMSGILTIGGGLIIVPALVTLFGFNQTQAQGIALASVTPSALVALLIYAQNDSVDWNIGLPLAIGSTVGIIWGVELAHILPTKWLKCIFFSVLIIIAITII</sequence>
<feature type="transmembrane region" description="Helical" evidence="6">
    <location>
        <begin position="232"/>
        <end position="249"/>
    </location>
</feature>
<dbReference type="KEGG" id="wca:WEOB_164"/>
<keyword evidence="5 6" id="KW-0472">Membrane</keyword>
<dbReference type="PANTHER" id="PTHR43701">
    <property type="entry name" value="MEMBRANE TRANSPORTER PROTEIN MJ0441-RELATED"/>
    <property type="match status" value="1"/>
</dbReference>
<comment type="subcellular location">
    <subcellularLocation>
        <location evidence="6">Cell inner membrane</location>
        <topology evidence="6">Multi-pass membrane protein</topology>
    </subcellularLocation>
    <subcellularLocation>
        <location evidence="1">Membrane</location>
        <topology evidence="1">Multi-pass membrane protein</topology>
    </subcellularLocation>
</comment>
<name>A0A0H5BWN0_9ENTR</name>
<dbReference type="PANTHER" id="PTHR43701:SF2">
    <property type="entry name" value="MEMBRANE TRANSPORTER PROTEIN YJNA-RELATED"/>
    <property type="match status" value="1"/>
</dbReference>
<dbReference type="InterPro" id="IPR002781">
    <property type="entry name" value="TM_pro_TauE-like"/>
</dbReference>
<dbReference type="AlphaFoldDB" id="A0A0H5BWN0"/>
<feature type="transmembrane region" description="Helical" evidence="6">
    <location>
        <begin position="7"/>
        <end position="32"/>
    </location>
</feature>
<dbReference type="RefSeq" id="WP_281264012.1">
    <property type="nucleotide sequence ID" value="NZ_LN774881.1"/>
</dbReference>
<dbReference type="PATRIC" id="fig|1594731.3.peg.153"/>
<proteinExistence type="inferred from homology"/>
<feature type="transmembrane region" description="Helical" evidence="6">
    <location>
        <begin position="180"/>
        <end position="198"/>
    </location>
</feature>
<evidence type="ECO:0000256" key="6">
    <source>
        <dbReference type="RuleBase" id="RU363041"/>
    </source>
</evidence>
<gene>
    <name evidence="7" type="ORF">WEOB_164</name>
</gene>
<evidence type="ECO:0000313" key="7">
    <source>
        <dbReference type="EMBL" id="CEN32117.1"/>
    </source>
</evidence>
<evidence type="ECO:0000313" key="8">
    <source>
        <dbReference type="Proteomes" id="UP000242753"/>
    </source>
</evidence>
<feature type="transmembrane region" description="Helical" evidence="6">
    <location>
        <begin position="77"/>
        <end position="95"/>
    </location>
</feature>
<feature type="transmembrane region" description="Helical" evidence="6">
    <location>
        <begin position="140"/>
        <end position="168"/>
    </location>
</feature>
<evidence type="ECO:0000256" key="5">
    <source>
        <dbReference type="ARBA" id="ARBA00023136"/>
    </source>
</evidence>
<dbReference type="Proteomes" id="UP000242753">
    <property type="component" value="Chromosome I"/>
</dbReference>
<keyword evidence="6" id="KW-0997">Cell inner membrane</keyword>
<organism evidence="7 8">
    <name type="scientific">Candidatus Westeberhardia cardiocondylae</name>
    <dbReference type="NCBI Taxonomy" id="1594731"/>
    <lineage>
        <taxon>Bacteria</taxon>
        <taxon>Pseudomonadati</taxon>
        <taxon>Pseudomonadota</taxon>
        <taxon>Gammaproteobacteria</taxon>
        <taxon>Enterobacterales</taxon>
        <taxon>Enterobacteriaceae</taxon>
        <taxon>ant endosymbionts</taxon>
        <taxon>Candidatus Westeberhardia</taxon>
    </lineage>
</organism>
<dbReference type="Pfam" id="PF01925">
    <property type="entry name" value="TauE"/>
    <property type="match status" value="1"/>
</dbReference>
<protein>
    <recommendedName>
        <fullName evidence="6">Probable membrane transporter protein</fullName>
    </recommendedName>
</protein>
<evidence type="ECO:0000256" key="1">
    <source>
        <dbReference type="ARBA" id="ARBA00004141"/>
    </source>
</evidence>
<dbReference type="STRING" id="1594731.WEOB_164"/>
<evidence type="ECO:0000256" key="3">
    <source>
        <dbReference type="ARBA" id="ARBA00022692"/>
    </source>
</evidence>
<evidence type="ECO:0000256" key="4">
    <source>
        <dbReference type="ARBA" id="ARBA00022989"/>
    </source>
</evidence>